<dbReference type="PANTHER" id="PTHR43366:SF1">
    <property type="entry name" value="PYRUVATE SYNTHASE SUBUNIT PORC"/>
    <property type="match status" value="1"/>
</dbReference>
<evidence type="ECO:0000313" key="4">
    <source>
        <dbReference type="Proteomes" id="UP000502035"/>
    </source>
</evidence>
<feature type="domain" description="Pyruvate/ketoisovalerate oxidoreductase catalytic" evidence="2">
    <location>
        <begin position="10"/>
        <end position="177"/>
    </location>
</feature>
<dbReference type="Gene3D" id="3.40.920.10">
    <property type="entry name" value="Pyruvate-ferredoxin oxidoreductase, PFOR, domain III"/>
    <property type="match status" value="1"/>
</dbReference>
<dbReference type="SUPFAM" id="SSF53323">
    <property type="entry name" value="Pyruvate-ferredoxin oxidoreductase, PFOR, domain III"/>
    <property type="match status" value="1"/>
</dbReference>
<protein>
    <submittedName>
        <fullName evidence="3">2-oxoacid:acceptor oxidoreductase</fullName>
    </submittedName>
</protein>
<dbReference type="NCBIfam" id="TIGR02175">
    <property type="entry name" value="PorC_KorC"/>
    <property type="match status" value="1"/>
</dbReference>
<dbReference type="Pfam" id="PF01558">
    <property type="entry name" value="POR"/>
    <property type="match status" value="1"/>
</dbReference>
<dbReference type="InterPro" id="IPR019752">
    <property type="entry name" value="Pyrv/ketoisovalerate_OxRed_cat"/>
</dbReference>
<dbReference type="GO" id="GO:0016625">
    <property type="term" value="F:oxidoreductase activity, acting on the aldehyde or oxo group of donors, iron-sulfur protein as acceptor"/>
    <property type="evidence" value="ECO:0007669"/>
    <property type="project" value="InterPro"/>
</dbReference>
<dbReference type="EMBL" id="CP049866">
    <property type="protein sequence ID" value="QIK77489.1"/>
    <property type="molecule type" value="Genomic_DNA"/>
</dbReference>
<sequence length="185" mass="19324">MFEVRLHGRGGQGVVTAAELLSEAAFAEGRHAQAFPSFGSERTGAPVVSYCRIGDEVIRTREPVMEPHALVVQDATLLHQVDVFAGLRSDGWVLINSRETPGQLGIESLEAGHVLTVDATNLARQHVGRPMPNAALLGGLAAMTGIVHLDAVAAAIRAKFPGGIAEGNVSAAQAAYDLVSARKVG</sequence>
<evidence type="ECO:0000256" key="1">
    <source>
        <dbReference type="ARBA" id="ARBA00023002"/>
    </source>
</evidence>
<keyword evidence="1" id="KW-0560">Oxidoreductase</keyword>
<organism evidence="3 4">
    <name type="scientific">Nocardioides piscis</name>
    <dbReference type="NCBI Taxonomy" id="2714938"/>
    <lineage>
        <taxon>Bacteria</taxon>
        <taxon>Bacillati</taxon>
        <taxon>Actinomycetota</taxon>
        <taxon>Actinomycetes</taxon>
        <taxon>Propionibacteriales</taxon>
        <taxon>Nocardioidaceae</taxon>
        <taxon>Nocardioides</taxon>
    </lineage>
</organism>
<dbReference type="InterPro" id="IPR002869">
    <property type="entry name" value="Pyrv_flavodox_OxRed_cen"/>
</dbReference>
<evidence type="ECO:0000313" key="3">
    <source>
        <dbReference type="EMBL" id="QIK77489.1"/>
    </source>
</evidence>
<dbReference type="InterPro" id="IPR011894">
    <property type="entry name" value="PorC_KorC"/>
</dbReference>
<evidence type="ECO:0000259" key="2">
    <source>
        <dbReference type="Pfam" id="PF01558"/>
    </source>
</evidence>
<dbReference type="Proteomes" id="UP000502035">
    <property type="component" value="Chromosome"/>
</dbReference>
<reference evidence="3 4" key="1">
    <citation type="submission" date="2020-03" db="EMBL/GenBank/DDBJ databases">
        <title>Nocardioides sp. nov., isolated from fish.</title>
        <authorList>
            <person name="Hyun D.-W."/>
            <person name="Bae J.-W."/>
        </authorList>
    </citation>
    <scope>NUCLEOTIDE SEQUENCE [LARGE SCALE GENOMIC DNA]</scope>
    <source>
        <strain evidence="3 4">HDW12A</strain>
    </source>
</reference>
<accession>A0A6G7YL72</accession>
<dbReference type="InterPro" id="IPR051626">
    <property type="entry name" value="Oxidoreductase_gamma_subunit"/>
</dbReference>
<dbReference type="PANTHER" id="PTHR43366">
    <property type="entry name" value="PYRUVATE SYNTHASE SUBUNIT PORC"/>
    <property type="match status" value="1"/>
</dbReference>
<name>A0A6G7YL72_9ACTN</name>
<dbReference type="KEGG" id="npi:G7071_16495"/>
<keyword evidence="4" id="KW-1185">Reference proteome</keyword>
<dbReference type="AlphaFoldDB" id="A0A6G7YL72"/>
<proteinExistence type="predicted"/>
<gene>
    <name evidence="3" type="ORF">G7071_16495</name>
</gene>